<evidence type="ECO:0000256" key="5">
    <source>
        <dbReference type="SAM" id="SignalP"/>
    </source>
</evidence>
<dbReference type="Proteomes" id="UP000183766">
    <property type="component" value="Unassembled WGS sequence"/>
</dbReference>
<name>A0A1I5EM88_9BACE</name>
<dbReference type="PRINTS" id="PR00133">
    <property type="entry name" value="GLHYDRLASE3"/>
</dbReference>
<reference evidence="7 8" key="1">
    <citation type="submission" date="2016-10" db="EMBL/GenBank/DDBJ databases">
        <authorList>
            <person name="de Groot N.N."/>
        </authorList>
    </citation>
    <scope>NUCLEOTIDE SEQUENCE [LARGE SCALE GENOMIC DNA]</scope>
    <source>
        <strain evidence="7 8">NLAE-zl-C202</strain>
    </source>
</reference>
<evidence type="ECO:0000256" key="4">
    <source>
        <dbReference type="RuleBase" id="RU361161"/>
    </source>
</evidence>
<dbReference type="InterPro" id="IPR001764">
    <property type="entry name" value="Glyco_hydro_3_N"/>
</dbReference>
<dbReference type="InterPro" id="IPR013783">
    <property type="entry name" value="Ig-like_fold"/>
</dbReference>
<keyword evidence="2 4" id="KW-0378">Hydrolase</keyword>
<keyword evidence="5" id="KW-0732">Signal</keyword>
<protein>
    <submittedName>
        <fullName evidence="7">Beta-glucosidase</fullName>
    </submittedName>
</protein>
<dbReference type="RefSeq" id="WP_081357960.1">
    <property type="nucleotide sequence ID" value="NZ_FOUM01000067.1"/>
</dbReference>
<dbReference type="Pfam" id="PF00933">
    <property type="entry name" value="Glyco_hydro_3"/>
    <property type="match status" value="1"/>
</dbReference>
<dbReference type="FunFam" id="2.60.40.10:FF:000495">
    <property type="entry name" value="Periplasmic beta-glucosidase"/>
    <property type="match status" value="1"/>
</dbReference>
<evidence type="ECO:0000313" key="8">
    <source>
        <dbReference type="Proteomes" id="UP000183766"/>
    </source>
</evidence>
<dbReference type="SUPFAM" id="SSF51445">
    <property type="entry name" value="(Trans)glycosidases"/>
    <property type="match status" value="1"/>
</dbReference>
<dbReference type="InterPro" id="IPR002772">
    <property type="entry name" value="Glyco_hydro_3_C"/>
</dbReference>
<dbReference type="EMBL" id="FOUM01000067">
    <property type="protein sequence ID" value="SFO12625.1"/>
    <property type="molecule type" value="Genomic_DNA"/>
</dbReference>
<dbReference type="InterPro" id="IPR050288">
    <property type="entry name" value="Cellulose_deg_GH3"/>
</dbReference>
<evidence type="ECO:0000313" key="7">
    <source>
        <dbReference type="EMBL" id="SFO12625.1"/>
    </source>
</evidence>
<dbReference type="AlphaFoldDB" id="A0A1I5EM88"/>
<feature type="domain" description="Fibronectin type III-like" evidence="6">
    <location>
        <begin position="659"/>
        <end position="729"/>
    </location>
</feature>
<dbReference type="Pfam" id="PF01915">
    <property type="entry name" value="Glyco_hydro_3_C"/>
    <property type="match status" value="1"/>
</dbReference>
<dbReference type="Pfam" id="PF14310">
    <property type="entry name" value="Fn3-like"/>
    <property type="match status" value="1"/>
</dbReference>
<feature type="signal peptide" evidence="5">
    <location>
        <begin position="1"/>
        <end position="24"/>
    </location>
</feature>
<dbReference type="PROSITE" id="PS00775">
    <property type="entry name" value="GLYCOSYL_HYDROL_F3"/>
    <property type="match status" value="1"/>
</dbReference>
<evidence type="ECO:0000256" key="2">
    <source>
        <dbReference type="ARBA" id="ARBA00022801"/>
    </source>
</evidence>
<dbReference type="Gene3D" id="3.20.20.300">
    <property type="entry name" value="Glycoside hydrolase, family 3, N-terminal domain"/>
    <property type="match status" value="1"/>
</dbReference>
<keyword evidence="3" id="KW-0119">Carbohydrate metabolism</keyword>
<dbReference type="InterPro" id="IPR036962">
    <property type="entry name" value="Glyco_hydro_3_N_sf"/>
</dbReference>
<dbReference type="Gene3D" id="2.60.40.10">
    <property type="entry name" value="Immunoglobulins"/>
    <property type="match status" value="1"/>
</dbReference>
<dbReference type="InterPro" id="IPR026891">
    <property type="entry name" value="Fn3-like"/>
</dbReference>
<keyword evidence="4" id="KW-0326">Glycosidase</keyword>
<accession>A0A1I5EM88</accession>
<dbReference type="GO" id="GO:0005975">
    <property type="term" value="P:carbohydrate metabolic process"/>
    <property type="evidence" value="ECO:0007669"/>
    <property type="project" value="InterPro"/>
</dbReference>
<proteinExistence type="inferred from homology"/>
<dbReference type="SUPFAM" id="SSF52279">
    <property type="entry name" value="Beta-D-glucan exohydrolase, C-terminal domain"/>
    <property type="match status" value="1"/>
</dbReference>
<dbReference type="Gene3D" id="3.40.50.1700">
    <property type="entry name" value="Glycoside hydrolase family 3 C-terminal domain"/>
    <property type="match status" value="1"/>
</dbReference>
<dbReference type="InterPro" id="IPR036881">
    <property type="entry name" value="Glyco_hydro_3_C_sf"/>
</dbReference>
<dbReference type="PANTHER" id="PTHR42715">
    <property type="entry name" value="BETA-GLUCOSIDASE"/>
    <property type="match status" value="1"/>
</dbReference>
<dbReference type="InterPro" id="IPR017853">
    <property type="entry name" value="GH"/>
</dbReference>
<feature type="chain" id="PRO_5010368091" evidence="5">
    <location>
        <begin position="25"/>
        <end position="753"/>
    </location>
</feature>
<dbReference type="PANTHER" id="PTHR42715:SF10">
    <property type="entry name" value="BETA-GLUCOSIDASE"/>
    <property type="match status" value="1"/>
</dbReference>
<gene>
    <name evidence="7" type="ORF">SAMN05216250_1678</name>
</gene>
<evidence type="ECO:0000256" key="1">
    <source>
        <dbReference type="ARBA" id="ARBA00005336"/>
    </source>
</evidence>
<organism evidence="7 8">
    <name type="scientific">Bacteroides xylanisolvens</name>
    <dbReference type="NCBI Taxonomy" id="371601"/>
    <lineage>
        <taxon>Bacteria</taxon>
        <taxon>Pseudomonadati</taxon>
        <taxon>Bacteroidota</taxon>
        <taxon>Bacteroidia</taxon>
        <taxon>Bacteroidales</taxon>
        <taxon>Bacteroidaceae</taxon>
        <taxon>Bacteroides</taxon>
    </lineage>
</organism>
<dbReference type="SMART" id="SM01217">
    <property type="entry name" value="Fn3_like"/>
    <property type="match status" value="1"/>
</dbReference>
<comment type="similarity">
    <text evidence="1 4">Belongs to the glycosyl hydrolase 3 family.</text>
</comment>
<dbReference type="GO" id="GO:0008422">
    <property type="term" value="F:beta-glucosidase activity"/>
    <property type="evidence" value="ECO:0007669"/>
    <property type="project" value="UniProtKB-ARBA"/>
</dbReference>
<evidence type="ECO:0000256" key="3">
    <source>
        <dbReference type="ARBA" id="ARBA00023277"/>
    </source>
</evidence>
<evidence type="ECO:0000259" key="6">
    <source>
        <dbReference type="SMART" id="SM01217"/>
    </source>
</evidence>
<sequence>MKLKLKIKIIWVCLSVLVVRPVYAQIPVYQDENKPIEERVKDALSRMTLEEKVALCHAQSKFSSAGVPRLGIPELWMSDGPHGVRAELNWNNWNYAAWTNDSITAFPALTCLAATWNPEMAAKYGKALGEEARYREKDVILGPGVNIYRTPLNGRNFEYMGEDPYLAGTLCVPYIREVQKNGVAVSVKHYALNNQELWRDYIDVYLSERALHEIYLPAFKMAVQQGGAWTVMGAYNKFRGQHACHNETLLRKILKEDWKFDGVVVSDWGGVHDTYEAALNGMDIEMGSYTNGLTSESAFTYNDYYLANPYLKMLKEGKIAEENINDKASRILRLIFRTAMNCRKPYGAITNEEHYQSAREIGNEGIVLLKNVPVAKKSAPLLPIDASKYNRILVVGDNAIRSLNQGGGSSELKVKDMVSPLDGLRAVYGDKVRYTQGYAAGKPMYGNVEEISQTVTDSLRAEAVAMAKESDLVILVGGLNKNHQQDSEAGDRISYGLPFGQDELIEELQAVNRNLILVLLSGNAVEMPWVNKVPVIVQGWYLGSMGGYSLADVLSGAVNPSGKLPFSFPVRLADCGAHAFDELCYPGNGEKEEYKEDIFVGYRWHDTKKIPALFPFGHGLSYTTFAYGKPSADKKIMKADEQISFSVSVKNTGMREGQEVVQLYISDKKSSLPRPVKELKGFKKIKLAPGEEKTVTLTIDKGALSFFDDERHEWVAEPGKFEALIGSSSTDIKAIVPFDFSCEDLILSEKRHK</sequence>
<dbReference type="InterPro" id="IPR019800">
    <property type="entry name" value="Glyco_hydro_3_AS"/>
</dbReference>